<keyword evidence="4 10" id="KW-1133">Transmembrane helix</keyword>
<dbReference type="InterPro" id="IPR003280">
    <property type="entry name" value="2pore_dom_K_chnl"/>
</dbReference>
<organism evidence="12 13">
    <name type="scientific">Dioszegia hungarica</name>
    <dbReference type="NCBI Taxonomy" id="4972"/>
    <lineage>
        <taxon>Eukaryota</taxon>
        <taxon>Fungi</taxon>
        <taxon>Dikarya</taxon>
        <taxon>Basidiomycota</taxon>
        <taxon>Agaricomycotina</taxon>
        <taxon>Tremellomycetes</taxon>
        <taxon>Tremellales</taxon>
        <taxon>Bulleribasidiaceae</taxon>
        <taxon>Dioszegia</taxon>
    </lineage>
</organism>
<feature type="transmembrane region" description="Helical" evidence="10">
    <location>
        <begin position="209"/>
        <end position="230"/>
    </location>
</feature>
<feature type="domain" description="Potassium channel" evidence="11">
    <location>
        <begin position="524"/>
        <end position="597"/>
    </location>
</feature>
<proteinExistence type="inferred from homology"/>
<comment type="subcellular location">
    <subcellularLocation>
        <location evidence="1">Membrane</location>
        <topology evidence="1">Multi-pass membrane protein</topology>
    </subcellularLocation>
</comment>
<accession>A0AA38LUH4</accession>
<dbReference type="RefSeq" id="XP_052945477.1">
    <property type="nucleotide sequence ID" value="XM_053092913.1"/>
</dbReference>
<dbReference type="EMBL" id="JAKWFO010000005">
    <property type="protein sequence ID" value="KAI9635700.1"/>
    <property type="molecule type" value="Genomic_DNA"/>
</dbReference>
<evidence type="ECO:0000256" key="6">
    <source>
        <dbReference type="ARBA" id="ARBA00023136"/>
    </source>
</evidence>
<feature type="domain" description="Potassium channel" evidence="11">
    <location>
        <begin position="326"/>
        <end position="399"/>
    </location>
</feature>
<dbReference type="PANTHER" id="PTHR11003:SF342">
    <property type="entry name" value="OUTWARD-RECTIFIER POTASSIUM CHANNEL TOK1"/>
    <property type="match status" value="1"/>
</dbReference>
<evidence type="ECO:0000256" key="5">
    <source>
        <dbReference type="ARBA" id="ARBA00023065"/>
    </source>
</evidence>
<feature type="compositionally biased region" description="Basic and acidic residues" evidence="9">
    <location>
        <begin position="86"/>
        <end position="107"/>
    </location>
</feature>
<evidence type="ECO:0000313" key="13">
    <source>
        <dbReference type="Proteomes" id="UP001164286"/>
    </source>
</evidence>
<keyword evidence="3 8" id="KW-0812">Transmembrane</keyword>
<evidence type="ECO:0000256" key="4">
    <source>
        <dbReference type="ARBA" id="ARBA00022989"/>
    </source>
</evidence>
<dbReference type="Pfam" id="PF07885">
    <property type="entry name" value="Ion_trans_2"/>
    <property type="match status" value="2"/>
</dbReference>
<dbReference type="SUPFAM" id="SSF81324">
    <property type="entry name" value="Voltage-gated potassium channels"/>
    <property type="match status" value="2"/>
</dbReference>
<dbReference type="AlphaFoldDB" id="A0AA38LUH4"/>
<feature type="transmembrane region" description="Helical" evidence="10">
    <location>
        <begin position="572"/>
        <end position="592"/>
    </location>
</feature>
<feature type="compositionally biased region" description="Basic and acidic residues" evidence="9">
    <location>
        <begin position="62"/>
        <end position="71"/>
    </location>
</feature>
<evidence type="ECO:0000256" key="2">
    <source>
        <dbReference type="ARBA" id="ARBA00022448"/>
    </source>
</evidence>
<keyword evidence="13" id="KW-1185">Reference proteome</keyword>
<feature type="transmembrane region" description="Helical" evidence="10">
    <location>
        <begin position="242"/>
        <end position="266"/>
    </location>
</feature>
<protein>
    <submittedName>
        <fullName evidence="12">Voltage-gated potassium channel</fullName>
    </submittedName>
</protein>
<feature type="transmembrane region" description="Helical" evidence="10">
    <location>
        <begin position="278"/>
        <end position="300"/>
    </location>
</feature>
<feature type="region of interest" description="Disordered" evidence="9">
    <location>
        <begin position="13"/>
        <end position="133"/>
    </location>
</feature>
<name>A0AA38LUH4_9TREE</name>
<feature type="region of interest" description="Disordered" evidence="9">
    <location>
        <begin position="742"/>
        <end position="768"/>
    </location>
</feature>
<dbReference type="InterPro" id="IPR013099">
    <property type="entry name" value="K_chnl_dom"/>
</dbReference>
<evidence type="ECO:0000256" key="1">
    <source>
        <dbReference type="ARBA" id="ARBA00004141"/>
    </source>
</evidence>
<keyword evidence="2 8" id="KW-0813">Transport</keyword>
<keyword evidence="6 10" id="KW-0472">Membrane</keyword>
<evidence type="ECO:0000256" key="8">
    <source>
        <dbReference type="RuleBase" id="RU003857"/>
    </source>
</evidence>
<feature type="transmembrane region" description="Helical" evidence="10">
    <location>
        <begin position="320"/>
        <end position="342"/>
    </location>
</feature>
<feature type="transmembrane region" description="Helical" evidence="10">
    <location>
        <begin position="514"/>
        <end position="535"/>
    </location>
</feature>
<dbReference type="PANTHER" id="PTHR11003">
    <property type="entry name" value="POTASSIUM CHANNEL, SUBFAMILY K"/>
    <property type="match status" value="1"/>
</dbReference>
<dbReference type="GO" id="GO:0015271">
    <property type="term" value="F:outward rectifier potassium channel activity"/>
    <property type="evidence" value="ECO:0007669"/>
    <property type="project" value="TreeGrafter"/>
</dbReference>
<dbReference type="Gene3D" id="1.10.287.70">
    <property type="match status" value="2"/>
</dbReference>
<reference evidence="12" key="1">
    <citation type="journal article" date="2022" name="G3 (Bethesda)">
        <title>High quality genome of the basidiomycete yeast Dioszegia hungarica PDD-24b-2 isolated from cloud water.</title>
        <authorList>
            <person name="Jarrige D."/>
            <person name="Haridas S."/>
            <person name="Bleykasten-Grosshans C."/>
            <person name="Joly M."/>
            <person name="Nadalig T."/>
            <person name="Sancelme M."/>
            <person name="Vuilleumier S."/>
            <person name="Grigoriev I.V."/>
            <person name="Amato P."/>
            <person name="Bringel F."/>
        </authorList>
    </citation>
    <scope>NUCLEOTIDE SEQUENCE</scope>
    <source>
        <strain evidence="12">PDD-24b-2</strain>
    </source>
</reference>
<evidence type="ECO:0000256" key="3">
    <source>
        <dbReference type="ARBA" id="ARBA00022692"/>
    </source>
</evidence>
<evidence type="ECO:0000259" key="11">
    <source>
        <dbReference type="Pfam" id="PF07885"/>
    </source>
</evidence>
<evidence type="ECO:0000256" key="10">
    <source>
        <dbReference type="SAM" id="Phobius"/>
    </source>
</evidence>
<keyword evidence="5 8" id="KW-0406">Ion transport</keyword>
<evidence type="ECO:0000256" key="9">
    <source>
        <dbReference type="SAM" id="MobiDB-lite"/>
    </source>
</evidence>
<comment type="similarity">
    <text evidence="8">Belongs to the two pore domain potassium channel (TC 1.A.1.8) family.</text>
</comment>
<sequence>MAAPLLLFSLSDMVRSRSHSSQSEEHPDDEGDDGDEREIAEGAEEDEKYRQQLQTYRLSRAGTRESREKGEGANPSGSHVEAQAPVDEKGRSGEGVVEKRSESKAESDVEATGRTSPPPSNTKDGGSAGTEPPVWWRRIGRFIFGAKEQGGAQNAAGPHDQITPKYRWTPIFSGIAQPFSILLEIPGLTEHWYVRQENGVAVAYQENPVILNVGLALSMACGVVANIALINRFLERRVFVSTLVCIIMLSIHDIINIVALAIFGVIHGVDDGFDYSEAFWMCVCSTTASFFTNITLIFDIARTKQFRHSGSGLTAKQRKLVIVVMVLLTYIALGALAFNFLIPEIAFQNALFYTVVSIETIGFGDISPSSVGARVFLFFYVPFGIFNLALAVGTARDTLVESWSAAYRRRRHNVVKRQRERKQQRVEETARLMAAGQGSKAVEQASRGFKGEGVRVGKARAVMEQYDTRDTSGSEEEDEEERYRAALAELCMENEEGYKSFQERMAHEEKMENIWKFGSATGLFVVFWLVGAGIFTRTEDSWDFFTALYFCFVTFTTIGYGDVVPNSPAGRAVFIIWAICGVGIVTLIIAVITEAYSKRYQTAVTRRIRNPDTPGLPQLLDGLSKDQPPVVQRQAAAELPHEILQLLEGWKEHIHVARLAAFTGGPISKEAETMIDNFMASRNADGGQAYFNEPGHNRETFWDSFEESAQRLIDSVEKAVQRVDQGRRDFDILYGPGASMSELKLGTSDNPLAPGDSTTDQPDRRAHV</sequence>
<gene>
    <name evidence="12" type="ORF">MKK02DRAFT_44398</name>
</gene>
<dbReference type="Proteomes" id="UP001164286">
    <property type="component" value="Unassembled WGS sequence"/>
</dbReference>
<feature type="compositionally biased region" description="Acidic residues" evidence="9">
    <location>
        <begin position="26"/>
        <end position="46"/>
    </location>
</feature>
<dbReference type="GeneID" id="77732118"/>
<comment type="caution">
    <text evidence="12">The sequence shown here is derived from an EMBL/GenBank/DDBJ whole genome shotgun (WGS) entry which is preliminary data.</text>
</comment>
<evidence type="ECO:0000256" key="7">
    <source>
        <dbReference type="ARBA" id="ARBA00023303"/>
    </source>
</evidence>
<dbReference type="GO" id="GO:0005886">
    <property type="term" value="C:plasma membrane"/>
    <property type="evidence" value="ECO:0007669"/>
    <property type="project" value="TreeGrafter"/>
</dbReference>
<dbReference type="PRINTS" id="PR01333">
    <property type="entry name" value="2POREKCHANEL"/>
</dbReference>
<feature type="transmembrane region" description="Helical" evidence="10">
    <location>
        <begin position="541"/>
        <end position="560"/>
    </location>
</feature>
<dbReference type="GO" id="GO:0030322">
    <property type="term" value="P:stabilization of membrane potential"/>
    <property type="evidence" value="ECO:0007669"/>
    <property type="project" value="TreeGrafter"/>
</dbReference>
<keyword evidence="7 8" id="KW-0407">Ion channel</keyword>
<evidence type="ECO:0000313" key="12">
    <source>
        <dbReference type="EMBL" id="KAI9635700.1"/>
    </source>
</evidence>
<dbReference type="GO" id="GO:0022841">
    <property type="term" value="F:potassium ion leak channel activity"/>
    <property type="evidence" value="ECO:0007669"/>
    <property type="project" value="TreeGrafter"/>
</dbReference>
<feature type="transmembrane region" description="Helical" evidence="10">
    <location>
        <begin position="375"/>
        <end position="395"/>
    </location>
</feature>